<accession>A0ACA9N331</accession>
<comment type="caution">
    <text evidence="1">The sequence shown here is derived from an EMBL/GenBank/DDBJ whole genome shotgun (WGS) entry which is preliminary data.</text>
</comment>
<proteinExistence type="predicted"/>
<protein>
    <submittedName>
        <fullName evidence="1">6304_t:CDS:1</fullName>
    </submittedName>
</protein>
<reference evidence="1" key="1">
    <citation type="submission" date="2021-06" db="EMBL/GenBank/DDBJ databases">
        <authorList>
            <person name="Kallberg Y."/>
            <person name="Tangrot J."/>
            <person name="Rosling A."/>
        </authorList>
    </citation>
    <scope>NUCLEOTIDE SEQUENCE</scope>
    <source>
        <strain evidence="1">AU212A</strain>
    </source>
</reference>
<feature type="non-terminal residue" evidence="1">
    <location>
        <position position="55"/>
    </location>
</feature>
<sequence>TSAATDFARFNKTRVHYIEKGLHHIFKILQEFVNRNANNVGVYIRTYRNQNAYIM</sequence>
<feature type="non-terminal residue" evidence="1">
    <location>
        <position position="1"/>
    </location>
</feature>
<keyword evidence="2" id="KW-1185">Reference proteome</keyword>
<name>A0ACA9N331_9GLOM</name>
<evidence type="ECO:0000313" key="2">
    <source>
        <dbReference type="Proteomes" id="UP000789860"/>
    </source>
</evidence>
<gene>
    <name evidence="1" type="ORF">SCALOS_LOCUS7967</name>
</gene>
<organism evidence="1 2">
    <name type="scientific">Scutellospora calospora</name>
    <dbReference type="NCBI Taxonomy" id="85575"/>
    <lineage>
        <taxon>Eukaryota</taxon>
        <taxon>Fungi</taxon>
        <taxon>Fungi incertae sedis</taxon>
        <taxon>Mucoromycota</taxon>
        <taxon>Glomeromycotina</taxon>
        <taxon>Glomeromycetes</taxon>
        <taxon>Diversisporales</taxon>
        <taxon>Gigasporaceae</taxon>
        <taxon>Scutellospora</taxon>
    </lineage>
</organism>
<evidence type="ECO:0000313" key="1">
    <source>
        <dbReference type="EMBL" id="CAG8630880.1"/>
    </source>
</evidence>
<dbReference type="EMBL" id="CAJVPM010019651">
    <property type="protein sequence ID" value="CAG8630880.1"/>
    <property type="molecule type" value="Genomic_DNA"/>
</dbReference>
<dbReference type="Proteomes" id="UP000789860">
    <property type="component" value="Unassembled WGS sequence"/>
</dbReference>